<dbReference type="SUPFAM" id="SSF56112">
    <property type="entry name" value="Protein kinase-like (PK-like)"/>
    <property type="match status" value="1"/>
</dbReference>
<dbReference type="Pfam" id="PF00069">
    <property type="entry name" value="Pkinase"/>
    <property type="match status" value="1"/>
</dbReference>
<organism evidence="11 12">
    <name type="scientific">Araneus ventricosus</name>
    <name type="common">Orbweaver spider</name>
    <name type="synonym">Epeira ventricosa</name>
    <dbReference type="NCBI Taxonomy" id="182803"/>
    <lineage>
        <taxon>Eukaryota</taxon>
        <taxon>Metazoa</taxon>
        <taxon>Ecdysozoa</taxon>
        <taxon>Arthropoda</taxon>
        <taxon>Chelicerata</taxon>
        <taxon>Arachnida</taxon>
        <taxon>Araneae</taxon>
        <taxon>Araneomorphae</taxon>
        <taxon>Entelegynae</taxon>
        <taxon>Araneoidea</taxon>
        <taxon>Araneidae</taxon>
        <taxon>Araneus</taxon>
    </lineage>
</organism>
<reference evidence="11 12" key="1">
    <citation type="journal article" date="2019" name="Sci. Rep.">
        <title>Orb-weaving spider Araneus ventricosus genome elucidates the spidroin gene catalogue.</title>
        <authorList>
            <person name="Kono N."/>
            <person name="Nakamura H."/>
            <person name="Ohtoshi R."/>
            <person name="Moran D.A.P."/>
            <person name="Shinohara A."/>
            <person name="Yoshida Y."/>
            <person name="Fujiwara M."/>
            <person name="Mori M."/>
            <person name="Tomita M."/>
            <person name="Arakawa K."/>
        </authorList>
    </citation>
    <scope>NUCLEOTIDE SEQUENCE [LARGE SCALE GENOMIC DNA]</scope>
</reference>
<dbReference type="PROSITE" id="PS00108">
    <property type="entry name" value="PROTEIN_KINASE_ST"/>
    <property type="match status" value="1"/>
</dbReference>
<dbReference type="PROSITE" id="PS50011">
    <property type="entry name" value="PROTEIN_KINASE_DOM"/>
    <property type="match status" value="1"/>
</dbReference>
<protein>
    <recommendedName>
        <fullName evidence="2">cyclin-dependent kinase</fullName>
        <ecNumber evidence="2">2.7.11.22</ecNumber>
    </recommendedName>
</protein>
<keyword evidence="6 11" id="KW-0418">Kinase</keyword>
<name>A0A4Y2GWC9_ARAVE</name>
<dbReference type="InterPro" id="IPR050108">
    <property type="entry name" value="CDK"/>
</dbReference>
<dbReference type="OrthoDB" id="647at2759"/>
<keyword evidence="5" id="KW-0547">Nucleotide-binding</keyword>
<dbReference type="InterPro" id="IPR011009">
    <property type="entry name" value="Kinase-like_dom_sf"/>
</dbReference>
<dbReference type="InterPro" id="IPR045267">
    <property type="entry name" value="CDK11/PITSLRE_STKc"/>
</dbReference>
<dbReference type="CDD" id="cd07843">
    <property type="entry name" value="STKc_CDC2L1"/>
    <property type="match status" value="1"/>
</dbReference>
<comment type="catalytic activity">
    <reaction evidence="8">
        <text>L-threonyl-[protein] + ATP = O-phospho-L-threonyl-[protein] + ADP + H(+)</text>
        <dbReference type="Rhea" id="RHEA:46608"/>
        <dbReference type="Rhea" id="RHEA-COMP:11060"/>
        <dbReference type="Rhea" id="RHEA-COMP:11605"/>
        <dbReference type="ChEBI" id="CHEBI:15378"/>
        <dbReference type="ChEBI" id="CHEBI:30013"/>
        <dbReference type="ChEBI" id="CHEBI:30616"/>
        <dbReference type="ChEBI" id="CHEBI:61977"/>
        <dbReference type="ChEBI" id="CHEBI:456216"/>
        <dbReference type="EC" id="2.7.11.22"/>
    </reaction>
</comment>
<dbReference type="AlphaFoldDB" id="A0A4Y2GWC9"/>
<dbReference type="PANTHER" id="PTHR24056">
    <property type="entry name" value="CELL DIVISION PROTEIN KINASE"/>
    <property type="match status" value="1"/>
</dbReference>
<accession>A0A4Y2GWC9</accession>
<evidence type="ECO:0000313" key="12">
    <source>
        <dbReference type="Proteomes" id="UP000499080"/>
    </source>
</evidence>
<evidence type="ECO:0000256" key="1">
    <source>
        <dbReference type="ARBA" id="ARBA00006485"/>
    </source>
</evidence>
<dbReference type="FunFam" id="3.30.200.20:FF:000054">
    <property type="entry name" value="Cyclin-dependent kinase 11B"/>
    <property type="match status" value="1"/>
</dbReference>
<evidence type="ECO:0000256" key="3">
    <source>
        <dbReference type="ARBA" id="ARBA00022527"/>
    </source>
</evidence>
<evidence type="ECO:0000256" key="4">
    <source>
        <dbReference type="ARBA" id="ARBA00022679"/>
    </source>
</evidence>
<evidence type="ECO:0000256" key="7">
    <source>
        <dbReference type="ARBA" id="ARBA00022840"/>
    </source>
</evidence>
<dbReference type="SMART" id="SM00220">
    <property type="entry name" value="S_TKc"/>
    <property type="match status" value="1"/>
</dbReference>
<comment type="similarity">
    <text evidence="1">Belongs to the protein kinase superfamily. CMGC Ser/Thr protein kinase family. CDC2/CDKX subfamily.</text>
</comment>
<feature type="domain" description="Protein kinase" evidence="10">
    <location>
        <begin position="113"/>
        <end position="398"/>
    </location>
</feature>
<keyword evidence="3" id="KW-0723">Serine/threonine-protein kinase</keyword>
<evidence type="ECO:0000256" key="8">
    <source>
        <dbReference type="ARBA" id="ARBA00047811"/>
    </source>
</evidence>
<dbReference type="GO" id="GO:0007346">
    <property type="term" value="P:regulation of mitotic cell cycle"/>
    <property type="evidence" value="ECO:0007669"/>
    <property type="project" value="TreeGrafter"/>
</dbReference>
<dbReference type="PANTHER" id="PTHR24056:SF107">
    <property type="entry name" value="CYCLIN-DEPENDENT KINASE 11A-RELATED"/>
    <property type="match status" value="1"/>
</dbReference>
<proteinExistence type="inferred from homology"/>
<dbReference type="GO" id="GO:0005524">
    <property type="term" value="F:ATP binding"/>
    <property type="evidence" value="ECO:0007669"/>
    <property type="project" value="UniProtKB-KW"/>
</dbReference>
<dbReference type="InterPro" id="IPR000719">
    <property type="entry name" value="Prot_kinase_dom"/>
</dbReference>
<dbReference type="Proteomes" id="UP000499080">
    <property type="component" value="Unassembled WGS sequence"/>
</dbReference>
<dbReference type="EC" id="2.7.11.22" evidence="2"/>
<evidence type="ECO:0000256" key="6">
    <source>
        <dbReference type="ARBA" id="ARBA00022777"/>
    </source>
</evidence>
<dbReference type="Gene3D" id="1.10.510.10">
    <property type="entry name" value="Transferase(Phosphotransferase) domain 1"/>
    <property type="match status" value="1"/>
</dbReference>
<dbReference type="GO" id="GO:0005634">
    <property type="term" value="C:nucleus"/>
    <property type="evidence" value="ECO:0007669"/>
    <property type="project" value="TreeGrafter"/>
</dbReference>
<keyword evidence="4" id="KW-0808">Transferase</keyword>
<evidence type="ECO:0000256" key="5">
    <source>
        <dbReference type="ARBA" id="ARBA00022741"/>
    </source>
</evidence>
<evidence type="ECO:0000259" key="10">
    <source>
        <dbReference type="PROSITE" id="PS50011"/>
    </source>
</evidence>
<gene>
    <name evidence="11" type="primary">CDK11B_2</name>
    <name evidence="11" type="ORF">AVEN_44934_2</name>
</gene>
<evidence type="ECO:0000256" key="9">
    <source>
        <dbReference type="ARBA" id="ARBA00048367"/>
    </source>
</evidence>
<dbReference type="FunFam" id="1.10.510.10:FF:000624">
    <property type="entry name" value="Mitogen-activated protein kinase"/>
    <property type="match status" value="1"/>
</dbReference>
<sequence length="441" mass="49744">MLTDNLLLITPLIRSGDWTFQQEKASVHIECTTKSWIKANERSAIDEGSVGRKMVLTKRKSIESVHGSCFKGVGSKKIKKEAQTVKSPSPLKDIAVVDSHLPAVHGCRNVESFQCLKKIEEGAYGIVYQAKDKITDEIVALKRLKIEKEHEGFPVTSLREIKLLQKVQHPNIVAVKEVVVGTNMDNIYIVMDFIEHDLKCVMKNMQKPFLISEVKTLMLQLLSGVAHLHSNWILHRDLKPSNLLLNQKGILKVADFGSAREYGDPLKPYTPLVVTLWYRAPELLLGAGEKLYSTPVDMWSIGCIFGELITMKPLFPGESETDQMKKIIKKLGPLDKEDCDSTLPFIQKAKFSGHPCSNLKSHFDSNFTDLGLDLMLKFLMYDPSSRITTDDAMNHDFFNEEPSPVSINRLAMCLPHGKRHVRQTKEAKEEVTLSAGFILRF</sequence>
<dbReference type="EMBL" id="BGPR01001584">
    <property type="protein sequence ID" value="GBM57231.1"/>
    <property type="molecule type" value="Genomic_DNA"/>
</dbReference>
<evidence type="ECO:0000256" key="2">
    <source>
        <dbReference type="ARBA" id="ARBA00012425"/>
    </source>
</evidence>
<comment type="caution">
    <text evidence="11">The sequence shown here is derived from an EMBL/GenBank/DDBJ whole genome shotgun (WGS) entry which is preliminary data.</text>
</comment>
<keyword evidence="12" id="KW-1185">Reference proteome</keyword>
<dbReference type="InterPro" id="IPR008271">
    <property type="entry name" value="Ser/Thr_kinase_AS"/>
</dbReference>
<comment type="catalytic activity">
    <reaction evidence="9">
        <text>L-seryl-[protein] + ATP = O-phospho-L-seryl-[protein] + ADP + H(+)</text>
        <dbReference type="Rhea" id="RHEA:17989"/>
        <dbReference type="Rhea" id="RHEA-COMP:9863"/>
        <dbReference type="Rhea" id="RHEA-COMP:11604"/>
        <dbReference type="ChEBI" id="CHEBI:15378"/>
        <dbReference type="ChEBI" id="CHEBI:29999"/>
        <dbReference type="ChEBI" id="CHEBI:30616"/>
        <dbReference type="ChEBI" id="CHEBI:83421"/>
        <dbReference type="ChEBI" id="CHEBI:456216"/>
        <dbReference type="EC" id="2.7.11.22"/>
    </reaction>
</comment>
<dbReference type="Gene3D" id="3.30.200.20">
    <property type="entry name" value="Phosphorylase Kinase, domain 1"/>
    <property type="match status" value="1"/>
</dbReference>
<dbReference type="GO" id="GO:0004693">
    <property type="term" value="F:cyclin-dependent protein serine/threonine kinase activity"/>
    <property type="evidence" value="ECO:0007669"/>
    <property type="project" value="UniProtKB-EC"/>
</dbReference>
<evidence type="ECO:0000313" key="11">
    <source>
        <dbReference type="EMBL" id="GBM57231.1"/>
    </source>
</evidence>
<keyword evidence="7" id="KW-0067">ATP-binding</keyword>